<evidence type="ECO:0000256" key="11">
    <source>
        <dbReference type="ARBA" id="ARBA00022824"/>
    </source>
</evidence>
<dbReference type="Proteomes" id="UP000244073">
    <property type="component" value="Unassembled WGS sequence"/>
</dbReference>
<evidence type="ECO:0000259" key="20">
    <source>
        <dbReference type="Pfam" id="PF19316"/>
    </source>
</evidence>
<dbReference type="AlphaFoldDB" id="A0A2T5LQW0"/>
<dbReference type="SUPFAM" id="SSF53649">
    <property type="entry name" value="Alkaline phosphatase-like"/>
    <property type="match status" value="1"/>
</dbReference>
<comment type="caution">
    <text evidence="22">The sequence shown here is derived from an EMBL/GenBank/DDBJ whole genome shotgun (WGS) entry which is preliminary data.</text>
</comment>
<dbReference type="GeneID" id="63815453"/>
<evidence type="ECO:0000256" key="13">
    <source>
        <dbReference type="ARBA" id="ARBA00023054"/>
    </source>
</evidence>
<name>A0A2T5LQW0_9EURO</name>
<feature type="transmembrane region" description="Helical" evidence="18">
    <location>
        <begin position="434"/>
        <end position="452"/>
    </location>
</feature>
<keyword evidence="13" id="KW-0175">Coiled coil</keyword>
<dbReference type="FunFam" id="3.40.720.10:FF:000045">
    <property type="entry name" value="GPI ethanolamine phosphate transferase 2"/>
    <property type="match status" value="1"/>
</dbReference>
<feature type="domain" description="Exocyst complex component EXOC6/Sec15 N-terminal" evidence="21">
    <location>
        <begin position="471"/>
        <end position="638"/>
    </location>
</feature>
<dbReference type="Pfam" id="PF04091">
    <property type="entry name" value="Sec15_C"/>
    <property type="match status" value="1"/>
</dbReference>
<proteinExistence type="inferred from homology"/>
<feature type="transmembrane region" description="Helical" evidence="18">
    <location>
        <begin position="407"/>
        <end position="427"/>
    </location>
</feature>
<feature type="transmembrane region" description="Helical" evidence="18">
    <location>
        <begin position="378"/>
        <end position="401"/>
    </location>
</feature>
<dbReference type="GO" id="GO:0051377">
    <property type="term" value="F:mannose-ethanolamine phosphotransferase activity"/>
    <property type="evidence" value="ECO:0007669"/>
    <property type="project" value="InterPro"/>
</dbReference>
<protein>
    <recommendedName>
        <fullName evidence="5">GPI ethanolamine phosphate transferase 2</fullName>
    </recommendedName>
    <alternativeName>
        <fullName evidence="16">Glycosylphosphatidylinositol-anchor biosynthesis protein 7</fullName>
    </alternativeName>
</protein>
<dbReference type="Gene3D" id="1.20.58.670">
    <property type="entry name" value="Dsl1p vesicle tethering complex, Tip20p subunit, domain D"/>
    <property type="match status" value="1"/>
</dbReference>
<keyword evidence="6" id="KW-0813">Transport</keyword>
<dbReference type="InterPro" id="IPR045687">
    <property type="entry name" value="PIGG/GPI7_C"/>
</dbReference>
<evidence type="ECO:0000256" key="14">
    <source>
        <dbReference type="ARBA" id="ARBA00023136"/>
    </source>
</evidence>
<dbReference type="InterPro" id="IPR002591">
    <property type="entry name" value="Phosphodiest/P_Trfase"/>
</dbReference>
<dbReference type="InterPro" id="IPR042045">
    <property type="entry name" value="EXOC6/Sec15_C_dom1"/>
</dbReference>
<evidence type="ECO:0000256" key="1">
    <source>
        <dbReference type="ARBA" id="ARBA00004477"/>
    </source>
</evidence>
<dbReference type="InterPro" id="IPR042044">
    <property type="entry name" value="EXOC6PINT-1/Sec15/Tip20_C_dom2"/>
</dbReference>
<gene>
    <name evidence="22" type="ORF">P175DRAFT_0511133</name>
</gene>
<dbReference type="Pfam" id="PF20651">
    <property type="entry name" value="EXOC6_Sec15_N"/>
    <property type="match status" value="1"/>
</dbReference>
<feature type="domain" description="Exocyst complex subunit EXOC6/Sec15 C-terminal" evidence="19">
    <location>
        <begin position="822"/>
        <end position="1161"/>
    </location>
</feature>
<dbReference type="Gene3D" id="1.10.357.30">
    <property type="entry name" value="Exocyst complex subunit Sec15 C-terminal domain, N-terminal subdomain"/>
    <property type="match status" value="1"/>
</dbReference>
<dbReference type="GO" id="GO:0005789">
    <property type="term" value="C:endoplasmic reticulum membrane"/>
    <property type="evidence" value="ECO:0007669"/>
    <property type="project" value="UniProtKB-SubCell"/>
</dbReference>
<evidence type="ECO:0000256" key="17">
    <source>
        <dbReference type="ARBA" id="ARBA00056729"/>
    </source>
</evidence>
<sequence>MAIKPAIWPVLLANILIPISILIFSLGFFPYKPLIPGLATFEEARNAPAPIFNKVVFMVVDALRSDFVYSDKSGFLFTQGLIRSGAAVPFTAYAGSPTVTMPRLKALTTGSVPSFLDVILNIAESDTSSTLAFQDTWLAQIKRRGEKLIMYGDDTWLKLFPGMFSRADGTTSFFVSDFTEVDTNVTRHIPHELLQDDWSALIMHYLGLDHIGHKAGPQSPYMITKQREMDAIVSQVYEAMNQEAHLESTLFVVCGDHGMNDAGNHGGSSVGETSPALLFISPKFQTIEGMRQSPIAAFKDMQYYRVVDQTDITPTLAGLLGLPIPLNSLGVFIPELLDLWHSDNGSASQSEVESSLLHFLKTSQSLMSSAASNYNLKYLSLGIFVSGLAVLFALPASYRVLSGEKHAGLFFALSILSYGALMFASSYVEEEQQFWYWIFTGWAFYLHISPLIPSIKEYSVGNKTSELLQSLSKFASDKEAEIETICNTNHQEFVTSVNQLLHIREDSVSLTAEILDLNQSIQASTEKLAEQKKALVESRSHRQNIDETSRAIQDCLEVLRLANQVHDLLAKKNHYAALRALEELQNVHLKGVTQYQIADMIQRSVPATQRAIAEAVMSDLNTWLYRIREMSQYLGEIALYHTDLRKTRHKERAAKMPYLEHFKLNSAIELVSDEHEEYDLLQNEELQVDFTPLFECLHIHQSLGQMDKFKVEYANTRRRQKELLIPASITLVDEDGASLHNLLEEMAGFAIVERSTMKKLPGLRSPVDVDELWDSMCQTAVSLISKALCEVDNAESLLRIKNLIALFMQTMNAWGFAVGTFDNLFLTLFRKYAELLKRRFSDDFQEIVSTDDYMPMPIQTPEEFDKVLNVSWYNPENPQEQVFPCVLPFSQMYPLCCIDIRNFLNQFYFFANDDFSNPDVIDETVKDALDELLSSKVCDTLVERLNSQYLGQIVQILINLEHFELACHELELLLAAARSQNTSGDPLTLKATEKFRDNKKVAEKRIFEVVNSKIDDLIETAEYDWVAQVAPTEPSSYMQTLTRFLSNIMNSTLLGLPTEIKELIYFDALSHAANMILALPLSPDVKRINPNGVMALAKDVEYLYQFVDGLNVPILRENLDELQQTVQLMQADNADEFYDISTRNKKYGRVDAINGPVLLEKLTHTIQSPVKTEKFPTLTSRFGKKS</sequence>
<dbReference type="GO" id="GO:0006886">
    <property type="term" value="P:intracellular protein transport"/>
    <property type="evidence" value="ECO:0007669"/>
    <property type="project" value="InterPro"/>
</dbReference>
<evidence type="ECO:0000256" key="18">
    <source>
        <dbReference type="SAM" id="Phobius"/>
    </source>
</evidence>
<accession>A0A2T5LQW0</accession>
<dbReference type="GO" id="GO:0006893">
    <property type="term" value="P:Golgi to plasma membrane transport"/>
    <property type="evidence" value="ECO:0007669"/>
    <property type="project" value="TreeGrafter"/>
</dbReference>
<dbReference type="InterPro" id="IPR007225">
    <property type="entry name" value="EXOC6/Sec15"/>
</dbReference>
<dbReference type="Pfam" id="PF19316">
    <property type="entry name" value="PIGO_PIGG"/>
    <property type="match status" value="1"/>
</dbReference>
<dbReference type="InterPro" id="IPR048359">
    <property type="entry name" value="EXOC6_Sec15_N"/>
</dbReference>
<dbReference type="VEuPathDB" id="FungiDB:P175DRAFT_0511133"/>
<dbReference type="EMBL" id="MSFN02000007">
    <property type="protein sequence ID" value="PTU18674.1"/>
    <property type="molecule type" value="Genomic_DNA"/>
</dbReference>
<dbReference type="GO" id="GO:0006506">
    <property type="term" value="P:GPI anchor biosynthetic process"/>
    <property type="evidence" value="ECO:0007669"/>
    <property type="project" value="UniProtKB-KW"/>
</dbReference>
<evidence type="ECO:0000313" key="22">
    <source>
        <dbReference type="EMBL" id="PTU18674.1"/>
    </source>
</evidence>
<comment type="function">
    <text evidence="17">Ethanolamine phosphate transferase involved in glycosylphosphatidylinositol-anchor biosynthesis. Transfers ethanolamine phosphate to the GPI second mannose.</text>
</comment>
<evidence type="ECO:0000259" key="19">
    <source>
        <dbReference type="Pfam" id="PF04091"/>
    </source>
</evidence>
<comment type="similarity">
    <text evidence="3">Belongs to the PIGG/PIGN/PIGO family. PIGG subfamily.</text>
</comment>
<dbReference type="Gene3D" id="3.40.720.10">
    <property type="entry name" value="Alkaline Phosphatase, subunit A"/>
    <property type="match status" value="1"/>
</dbReference>
<dbReference type="CDD" id="cd16024">
    <property type="entry name" value="GPI_EPT_2"/>
    <property type="match status" value="1"/>
</dbReference>
<dbReference type="PANTHER" id="PTHR12702:SF0">
    <property type="entry name" value="EXOCYST COMPLEX COMPONENT 6"/>
    <property type="match status" value="1"/>
</dbReference>
<evidence type="ECO:0000256" key="7">
    <source>
        <dbReference type="ARBA" id="ARBA00022483"/>
    </source>
</evidence>
<reference evidence="22 23" key="1">
    <citation type="journal article" date="2018" name="Proc. Natl. Acad. Sci. U.S.A.">
        <title>Linking secondary metabolites to gene clusters through genome sequencing of six diverse Aspergillus species.</title>
        <authorList>
            <person name="Kaerboelling I."/>
            <person name="Vesth T.C."/>
            <person name="Frisvad J.C."/>
            <person name="Nybo J.L."/>
            <person name="Theobald S."/>
            <person name="Kuo A."/>
            <person name="Bowyer P."/>
            <person name="Matsuda Y."/>
            <person name="Mondo S."/>
            <person name="Lyhne E.K."/>
            <person name="Kogle M.E."/>
            <person name="Clum A."/>
            <person name="Lipzen A."/>
            <person name="Salamov A."/>
            <person name="Ngan C.Y."/>
            <person name="Daum C."/>
            <person name="Chiniquy J."/>
            <person name="Barry K."/>
            <person name="LaButti K."/>
            <person name="Haridas S."/>
            <person name="Simmons B.A."/>
            <person name="Magnuson J.K."/>
            <person name="Mortensen U.H."/>
            <person name="Larsen T.O."/>
            <person name="Grigoriev I.V."/>
            <person name="Baker S.E."/>
            <person name="Andersen M.R."/>
        </authorList>
    </citation>
    <scope>NUCLEOTIDE SEQUENCE [LARGE SCALE GENOMIC DNA]</scope>
    <source>
        <strain evidence="22 23">IBT 24754</strain>
    </source>
</reference>
<evidence type="ECO:0000256" key="15">
    <source>
        <dbReference type="ARBA" id="ARBA00023180"/>
    </source>
</evidence>
<evidence type="ECO:0000256" key="2">
    <source>
        <dbReference type="ARBA" id="ARBA00004687"/>
    </source>
</evidence>
<feature type="transmembrane region" description="Helical" evidence="18">
    <location>
        <begin position="6"/>
        <end position="29"/>
    </location>
</feature>
<keyword evidence="7" id="KW-0268">Exocytosis</keyword>
<evidence type="ECO:0000256" key="3">
    <source>
        <dbReference type="ARBA" id="ARBA00005315"/>
    </source>
</evidence>
<dbReference type="PANTHER" id="PTHR12702">
    <property type="entry name" value="SEC15"/>
    <property type="match status" value="1"/>
</dbReference>
<evidence type="ECO:0000256" key="12">
    <source>
        <dbReference type="ARBA" id="ARBA00022989"/>
    </source>
</evidence>
<comment type="subcellular location">
    <subcellularLocation>
        <location evidence="1">Endoplasmic reticulum membrane</location>
        <topology evidence="1">Multi-pass membrane protein</topology>
    </subcellularLocation>
</comment>
<organism evidence="22 23">
    <name type="scientific">Aspergillus ochraceoroseus IBT 24754</name>
    <dbReference type="NCBI Taxonomy" id="1392256"/>
    <lineage>
        <taxon>Eukaryota</taxon>
        <taxon>Fungi</taxon>
        <taxon>Dikarya</taxon>
        <taxon>Ascomycota</taxon>
        <taxon>Pezizomycotina</taxon>
        <taxon>Eurotiomycetes</taxon>
        <taxon>Eurotiomycetidae</taxon>
        <taxon>Eurotiales</taxon>
        <taxon>Aspergillaceae</taxon>
        <taxon>Aspergillus</taxon>
        <taxon>Aspergillus subgen. Nidulantes</taxon>
    </lineage>
</organism>
<dbReference type="InterPro" id="IPR017850">
    <property type="entry name" value="Alkaline_phosphatase_core_sf"/>
</dbReference>
<keyword evidence="8" id="KW-0337">GPI-anchor biosynthesis</keyword>
<evidence type="ECO:0000313" key="23">
    <source>
        <dbReference type="Proteomes" id="UP000244073"/>
    </source>
</evidence>
<dbReference type="OrthoDB" id="10267033at2759"/>
<dbReference type="Pfam" id="PF01663">
    <property type="entry name" value="Phosphodiest"/>
    <property type="match status" value="1"/>
</dbReference>
<evidence type="ECO:0000256" key="10">
    <source>
        <dbReference type="ARBA" id="ARBA00022692"/>
    </source>
</evidence>
<dbReference type="GO" id="GO:0000145">
    <property type="term" value="C:exocyst"/>
    <property type="evidence" value="ECO:0007669"/>
    <property type="project" value="TreeGrafter"/>
</dbReference>
<dbReference type="InterPro" id="IPR037674">
    <property type="entry name" value="PIG-G_N"/>
</dbReference>
<evidence type="ECO:0000256" key="5">
    <source>
        <dbReference type="ARBA" id="ARBA00020830"/>
    </source>
</evidence>
<keyword evidence="11" id="KW-0256">Endoplasmic reticulum</keyword>
<comment type="similarity">
    <text evidence="4">Belongs to the SEC15 family.</text>
</comment>
<dbReference type="FunFam" id="1.20.58.670:FF:000004">
    <property type="entry name" value="Exocyst complex component SEC15"/>
    <property type="match status" value="1"/>
</dbReference>
<evidence type="ECO:0000256" key="9">
    <source>
        <dbReference type="ARBA" id="ARBA00022679"/>
    </source>
</evidence>
<dbReference type="InterPro" id="IPR046361">
    <property type="entry name" value="EXOC6/Sec15_C"/>
</dbReference>
<keyword evidence="9" id="KW-0808">Transferase</keyword>
<keyword evidence="12 18" id="KW-1133">Transmembrane helix</keyword>
<keyword evidence="10 18" id="KW-0812">Transmembrane</keyword>
<dbReference type="GO" id="GO:0090522">
    <property type="term" value="P:vesicle tethering involved in exocytosis"/>
    <property type="evidence" value="ECO:0007669"/>
    <property type="project" value="InterPro"/>
</dbReference>
<evidence type="ECO:0000256" key="6">
    <source>
        <dbReference type="ARBA" id="ARBA00022448"/>
    </source>
</evidence>
<keyword evidence="14 18" id="KW-0472">Membrane</keyword>
<dbReference type="FunFam" id="1.10.357.30:FF:000004">
    <property type="entry name" value="Exocyst complex component SEC15"/>
    <property type="match status" value="1"/>
</dbReference>
<evidence type="ECO:0000259" key="21">
    <source>
        <dbReference type="Pfam" id="PF20651"/>
    </source>
</evidence>
<evidence type="ECO:0000256" key="4">
    <source>
        <dbReference type="ARBA" id="ARBA00007944"/>
    </source>
</evidence>
<feature type="domain" description="GPI ethanolamine phosphate transferase 2 C-terminal" evidence="20">
    <location>
        <begin position="371"/>
        <end position="452"/>
    </location>
</feature>
<dbReference type="RefSeq" id="XP_040750066.1">
    <property type="nucleotide sequence ID" value="XM_040898571.1"/>
</dbReference>
<keyword evidence="15" id="KW-0325">Glycoprotein</keyword>
<comment type="pathway">
    <text evidence="2">Glycolipid biosynthesis; glycosylphosphatidylinositol-anchor biosynthesis.</text>
</comment>
<evidence type="ECO:0000256" key="16">
    <source>
        <dbReference type="ARBA" id="ARBA00031603"/>
    </source>
</evidence>
<evidence type="ECO:0000256" key="8">
    <source>
        <dbReference type="ARBA" id="ARBA00022502"/>
    </source>
</evidence>